<sequence>MPRAKPFSGKQKKQQLKDKKSKKQDGPAYLAENSDSDTERSRQKKQGPNQKTSKPKEILSKESILAQLEVQKINEQPVKGGPKGEKFDINSFRLHFFKESEEKVQQGKRESRVPVKLLTEKHVAYSIEDAYPPTCKLDFPKRQPWSYELTKEQLDQRERQYFKNYVLDILDQPRALDLSYFELNLETWRQLWRVLELSDVLLVIADIRYPALHIPPSLINHILKELHKQVIIILNKVDFAPPVLALAWKRYLHSVFPGIHVIFFSSYPRQSKDQELPVDFDPSAVLYKRAYKKKAVPVGPSELLRVCTEIIQGQVDLSSWEKKIAEDASYIPGDDDEDDEDESDKSDEAASNNDAEQEEWDRERFENAAHAKYKNGIVTIGCLGYPNVGKSSVLNALMGKKVVSVSKTPGHTKHLQTIFICPTVRLCDCPGLVFPSMVPKALQIIAGIYPVAQVREPYSVVGFLAQRIDIPKLLKLSPPDMSSVEKDEESGQLLWSAHDICEAWAIKNGFTTSKAGRPDVYRAANSLLRLAVDGQLCLCFRPPKYKDHSEQLLSDPETNKLSTILANKLSDPKDSDHEDKQEESEAEEDEEEEESNFQHRGMFDKLQELDDDDPT</sequence>
<evidence type="ECO:0000256" key="6">
    <source>
        <dbReference type="SAM" id="MobiDB-lite"/>
    </source>
</evidence>
<evidence type="ECO:0000256" key="2">
    <source>
        <dbReference type="ARBA" id="ARBA00022741"/>
    </source>
</evidence>
<proteinExistence type="predicted"/>
<evidence type="ECO:0000313" key="8">
    <source>
        <dbReference type="EnsemblMetazoa" id="BGLB017126-PA"/>
    </source>
</evidence>
<dbReference type="InterPro" id="IPR030378">
    <property type="entry name" value="G_CP_dom"/>
</dbReference>
<reference evidence="8" key="1">
    <citation type="submission" date="2020-05" db="UniProtKB">
        <authorList>
            <consortium name="EnsemblMetazoa"/>
        </authorList>
    </citation>
    <scope>IDENTIFICATION</scope>
    <source>
        <strain evidence="8">BB02</strain>
    </source>
</reference>
<dbReference type="InterPro" id="IPR006073">
    <property type="entry name" value="GTP-bd"/>
</dbReference>
<evidence type="ECO:0000256" key="3">
    <source>
        <dbReference type="ARBA" id="ARBA00023134"/>
    </source>
</evidence>
<dbReference type="AlphaFoldDB" id="A0A2C9KB05"/>
<dbReference type="STRING" id="6526.A0A2C9KB05"/>
<dbReference type="InterPro" id="IPR027417">
    <property type="entry name" value="P-loop_NTPase"/>
</dbReference>
<feature type="region of interest" description="Disordered" evidence="6">
    <location>
        <begin position="548"/>
        <end position="615"/>
    </location>
</feature>
<dbReference type="PROSITE" id="PS51721">
    <property type="entry name" value="G_CP"/>
    <property type="match status" value="1"/>
</dbReference>
<dbReference type="EnsemblMetazoa" id="BGLB017126-RA">
    <property type="protein sequence ID" value="BGLB017126-PA"/>
    <property type="gene ID" value="BGLB017126"/>
</dbReference>
<organism evidence="8 9">
    <name type="scientific">Biomphalaria glabrata</name>
    <name type="common">Bloodfluke planorb</name>
    <name type="synonym">Freshwater snail</name>
    <dbReference type="NCBI Taxonomy" id="6526"/>
    <lineage>
        <taxon>Eukaryota</taxon>
        <taxon>Metazoa</taxon>
        <taxon>Spiralia</taxon>
        <taxon>Lophotrochozoa</taxon>
        <taxon>Mollusca</taxon>
        <taxon>Gastropoda</taxon>
        <taxon>Heterobranchia</taxon>
        <taxon>Euthyneura</taxon>
        <taxon>Panpulmonata</taxon>
        <taxon>Hygrophila</taxon>
        <taxon>Lymnaeoidea</taxon>
        <taxon>Planorbidae</taxon>
        <taxon>Biomphalaria</taxon>
    </lineage>
</organism>
<keyword evidence="2" id="KW-0547">Nucleotide-binding</keyword>
<keyword evidence="3" id="KW-0342">GTP-binding</keyword>
<evidence type="ECO:0000313" key="9">
    <source>
        <dbReference type="Proteomes" id="UP000076420"/>
    </source>
</evidence>
<evidence type="ECO:0000256" key="1">
    <source>
        <dbReference type="ARBA" id="ARBA00022553"/>
    </source>
</evidence>
<dbReference type="PANTHER" id="PTHR45709:SF3">
    <property type="entry name" value="GUANINE NUCLEOTIDE-BINDING PROTEIN-LIKE 1"/>
    <property type="match status" value="1"/>
</dbReference>
<dbReference type="Pfam" id="PF01926">
    <property type="entry name" value="MMR_HSR1"/>
    <property type="match status" value="1"/>
</dbReference>
<dbReference type="PRINTS" id="PR00326">
    <property type="entry name" value="GTP1OBG"/>
</dbReference>
<feature type="region of interest" description="Disordered" evidence="6">
    <location>
        <begin position="1"/>
        <end position="60"/>
    </location>
</feature>
<protein>
    <recommendedName>
        <fullName evidence="5">Guanine nucleotide-binding protein-like 1</fullName>
    </recommendedName>
</protein>
<name>A0A2C9KB05_BIOGL</name>
<dbReference type="Proteomes" id="UP000076420">
    <property type="component" value="Unassembled WGS sequence"/>
</dbReference>
<gene>
    <name evidence="8" type="primary">106060181</name>
</gene>
<feature type="compositionally biased region" description="Basic and acidic residues" evidence="6">
    <location>
        <begin position="570"/>
        <end position="580"/>
    </location>
</feature>
<feature type="compositionally biased region" description="Acidic residues" evidence="6">
    <location>
        <begin position="581"/>
        <end position="595"/>
    </location>
</feature>
<keyword evidence="1" id="KW-0597">Phosphoprotein</keyword>
<evidence type="ECO:0000259" key="7">
    <source>
        <dbReference type="PROSITE" id="PS51721"/>
    </source>
</evidence>
<dbReference type="Gene3D" id="3.40.50.300">
    <property type="entry name" value="P-loop containing nucleotide triphosphate hydrolases"/>
    <property type="match status" value="1"/>
</dbReference>
<dbReference type="InterPro" id="IPR043358">
    <property type="entry name" value="GNL1-like"/>
</dbReference>
<accession>A0A2C9KB05</accession>
<dbReference type="VEuPathDB" id="VectorBase:BGLB017126"/>
<dbReference type="GO" id="GO:0003924">
    <property type="term" value="F:GTPase activity"/>
    <property type="evidence" value="ECO:0007669"/>
    <property type="project" value="InterPro"/>
</dbReference>
<dbReference type="RefSeq" id="XP_013073430.2">
    <property type="nucleotide sequence ID" value="XM_013217976.2"/>
</dbReference>
<dbReference type="VEuPathDB" id="VectorBase:BGLAX_043977"/>
<dbReference type="SUPFAM" id="SSF52540">
    <property type="entry name" value="P-loop containing nucleoside triphosphate hydrolases"/>
    <property type="match status" value="1"/>
</dbReference>
<dbReference type="OrthoDB" id="391988at2759"/>
<dbReference type="PANTHER" id="PTHR45709">
    <property type="entry name" value="LARGE SUBUNIT GTPASE 1 HOMOLOG-RELATED"/>
    <property type="match status" value="1"/>
</dbReference>
<dbReference type="KEGG" id="bgt:106060181"/>
<feature type="region of interest" description="Disordered" evidence="6">
    <location>
        <begin position="329"/>
        <end position="359"/>
    </location>
</feature>
<feature type="domain" description="CP-type G" evidence="7">
    <location>
        <begin position="188"/>
        <end position="435"/>
    </location>
</feature>
<evidence type="ECO:0000256" key="5">
    <source>
        <dbReference type="ARBA" id="ARBA00039902"/>
    </source>
</evidence>
<feature type="compositionally biased region" description="Basic residues" evidence="6">
    <location>
        <begin position="10"/>
        <end position="22"/>
    </location>
</feature>
<feature type="compositionally biased region" description="Acidic residues" evidence="6">
    <location>
        <begin position="333"/>
        <end position="345"/>
    </location>
</feature>
<dbReference type="GO" id="GO:0005525">
    <property type="term" value="F:GTP binding"/>
    <property type="evidence" value="ECO:0007669"/>
    <property type="project" value="UniProtKB-KW"/>
</dbReference>
<comment type="function">
    <text evidence="4">Possible regulatory or functional link with the histocompatibility cluster.</text>
</comment>
<evidence type="ECO:0000256" key="4">
    <source>
        <dbReference type="ARBA" id="ARBA00037770"/>
    </source>
</evidence>